<dbReference type="Proteomes" id="UP001054837">
    <property type="component" value="Unassembled WGS sequence"/>
</dbReference>
<accession>A0AAV4TNA5</accession>
<evidence type="ECO:0000313" key="2">
    <source>
        <dbReference type="EMBL" id="GIY47539.1"/>
    </source>
</evidence>
<dbReference type="AlphaFoldDB" id="A0AAV4TNA5"/>
<proteinExistence type="predicted"/>
<feature type="region of interest" description="Disordered" evidence="1">
    <location>
        <begin position="50"/>
        <end position="85"/>
    </location>
</feature>
<gene>
    <name evidence="2" type="ORF">CDAR_441271</name>
</gene>
<evidence type="ECO:0000313" key="3">
    <source>
        <dbReference type="Proteomes" id="UP001054837"/>
    </source>
</evidence>
<name>A0AAV4TNA5_9ARAC</name>
<dbReference type="EMBL" id="BPLQ01009955">
    <property type="protein sequence ID" value="GIY47539.1"/>
    <property type="molecule type" value="Genomic_DNA"/>
</dbReference>
<organism evidence="2 3">
    <name type="scientific">Caerostris darwini</name>
    <dbReference type="NCBI Taxonomy" id="1538125"/>
    <lineage>
        <taxon>Eukaryota</taxon>
        <taxon>Metazoa</taxon>
        <taxon>Ecdysozoa</taxon>
        <taxon>Arthropoda</taxon>
        <taxon>Chelicerata</taxon>
        <taxon>Arachnida</taxon>
        <taxon>Araneae</taxon>
        <taxon>Araneomorphae</taxon>
        <taxon>Entelegynae</taxon>
        <taxon>Araneoidea</taxon>
        <taxon>Araneidae</taxon>
        <taxon>Caerostris</taxon>
    </lineage>
</organism>
<feature type="compositionally biased region" description="Polar residues" evidence="1">
    <location>
        <begin position="52"/>
        <end position="64"/>
    </location>
</feature>
<keyword evidence="3" id="KW-1185">Reference proteome</keyword>
<sequence length="85" mass="9722">MGEKAYRLWKPYNWDRTRTKSHCLGHLELVDYQKAREICHPEPGIRRLCAKNSESSSLRTPSGNRSHKKDGAARKRTKRSIGGGT</sequence>
<reference evidence="2 3" key="1">
    <citation type="submission" date="2021-06" db="EMBL/GenBank/DDBJ databases">
        <title>Caerostris darwini draft genome.</title>
        <authorList>
            <person name="Kono N."/>
            <person name="Arakawa K."/>
        </authorList>
    </citation>
    <scope>NUCLEOTIDE SEQUENCE [LARGE SCALE GENOMIC DNA]</scope>
</reference>
<evidence type="ECO:0000256" key="1">
    <source>
        <dbReference type="SAM" id="MobiDB-lite"/>
    </source>
</evidence>
<protein>
    <submittedName>
        <fullName evidence="2">Uncharacterized protein</fullName>
    </submittedName>
</protein>
<comment type="caution">
    <text evidence="2">The sequence shown here is derived from an EMBL/GenBank/DDBJ whole genome shotgun (WGS) entry which is preliminary data.</text>
</comment>